<accession>A0AAV7SL66</accession>
<protein>
    <recommendedName>
        <fullName evidence="7">TM7S3/TM198-like domain-containing protein</fullName>
    </recommendedName>
</protein>
<keyword evidence="3 5" id="KW-1133">Transmembrane helix</keyword>
<dbReference type="Pfam" id="PF13886">
    <property type="entry name" value="TM7S3_TM198"/>
    <property type="match status" value="1"/>
</dbReference>
<evidence type="ECO:0000256" key="6">
    <source>
        <dbReference type="SAM" id="SignalP"/>
    </source>
</evidence>
<evidence type="ECO:0000313" key="9">
    <source>
        <dbReference type="Proteomes" id="UP001066276"/>
    </source>
</evidence>
<sequence length="578" mass="65234">MHRRSRASGCPCLALRLGLLLLSCTARHSLAATDVTTGLLDVSLGQFTEVFLNRTIPTEAVLQNIGGNVSFIIFELHTQFRNATVSLNKISNATDSSSGDDTGLLSILRPEQTVCTWYLHSDDVNHLLALTVTIPYTENDPVPGGCNLEFNLDIDPNLYLEYNIYETVVKFAPANLGSPRGSSPPLCDDGSGLDSRWRLQYDVYQYFLPENDLQEASMLSHIQKMSMVQPVKENGLKLVTLTSNDKTIVSFSSIPGQGVIYNVVVRDPTRNTSAAYIPVHTYACTFNATIDNCYTLGRVSSKIFFTLCAIAGLFICFFGHRFLKTEFFFMGFIIAGFLFFVLISRVTRLDYDARLLLTAVAGFAGGILLVAYWWRCGCVVMCMLIVGLVLGFLISSIIFFTPLGDYNTFRNDSVFWVTFSCIAVLVPVLLLPCPRVLNILTCVIIGSYVVILAIDSYLYTSLTYITLNILKRALNSDFSRAYTNVPFQKNDFIIITVWMILIVSGALTQYHREKKRHPFPPHPYQVWKRDRERRKTNILDPSHHIPPLKERLRGHLNRFRDLFRRKQPVGERTPLLYD</sequence>
<dbReference type="EMBL" id="JANPWB010000008">
    <property type="protein sequence ID" value="KAJ1164762.1"/>
    <property type="molecule type" value="Genomic_DNA"/>
</dbReference>
<evidence type="ECO:0000256" key="4">
    <source>
        <dbReference type="ARBA" id="ARBA00023136"/>
    </source>
</evidence>
<dbReference type="InterPro" id="IPR025256">
    <property type="entry name" value="TM7S3/TM198-like_dom"/>
</dbReference>
<evidence type="ECO:0000256" key="5">
    <source>
        <dbReference type="SAM" id="Phobius"/>
    </source>
</evidence>
<keyword evidence="2 5" id="KW-0812">Transmembrane</keyword>
<evidence type="ECO:0000259" key="7">
    <source>
        <dbReference type="Pfam" id="PF13886"/>
    </source>
</evidence>
<dbReference type="AlphaFoldDB" id="A0AAV7SL66"/>
<proteinExistence type="predicted"/>
<dbReference type="GO" id="GO:0043069">
    <property type="term" value="P:negative regulation of programmed cell death"/>
    <property type="evidence" value="ECO:0007669"/>
    <property type="project" value="TreeGrafter"/>
</dbReference>
<evidence type="ECO:0000313" key="8">
    <source>
        <dbReference type="EMBL" id="KAJ1164762.1"/>
    </source>
</evidence>
<evidence type="ECO:0000256" key="3">
    <source>
        <dbReference type="ARBA" id="ARBA00022989"/>
    </source>
</evidence>
<name>A0AAV7SL66_PLEWA</name>
<feature type="transmembrane region" description="Helical" evidence="5">
    <location>
        <begin position="327"/>
        <end position="347"/>
    </location>
</feature>
<feature type="transmembrane region" description="Helical" evidence="5">
    <location>
        <begin position="439"/>
        <end position="459"/>
    </location>
</feature>
<feature type="transmembrane region" description="Helical" evidence="5">
    <location>
        <begin position="303"/>
        <end position="320"/>
    </location>
</feature>
<comment type="subcellular location">
    <subcellularLocation>
        <location evidence="1">Membrane</location>
        <topology evidence="1">Multi-pass membrane protein</topology>
    </subcellularLocation>
</comment>
<keyword evidence="4 5" id="KW-0472">Membrane</keyword>
<feature type="signal peptide" evidence="6">
    <location>
        <begin position="1"/>
        <end position="31"/>
    </location>
</feature>
<feature type="transmembrane region" description="Helical" evidence="5">
    <location>
        <begin position="353"/>
        <end position="374"/>
    </location>
</feature>
<evidence type="ECO:0000256" key="2">
    <source>
        <dbReference type="ARBA" id="ARBA00022692"/>
    </source>
</evidence>
<feature type="transmembrane region" description="Helical" evidence="5">
    <location>
        <begin position="492"/>
        <end position="510"/>
    </location>
</feature>
<dbReference type="GO" id="GO:0005886">
    <property type="term" value="C:plasma membrane"/>
    <property type="evidence" value="ECO:0007669"/>
    <property type="project" value="TreeGrafter"/>
</dbReference>
<dbReference type="PANTHER" id="PTHR15937:SF3">
    <property type="entry name" value="TRANSMEMBRANE 7 SUPERFAMILY MEMBER 3"/>
    <property type="match status" value="1"/>
</dbReference>
<keyword evidence="9" id="KW-1185">Reference proteome</keyword>
<keyword evidence="6" id="KW-0732">Signal</keyword>
<feature type="transmembrane region" description="Helical" evidence="5">
    <location>
        <begin position="381"/>
        <end position="401"/>
    </location>
</feature>
<gene>
    <name evidence="8" type="ORF">NDU88_005196</name>
</gene>
<organism evidence="8 9">
    <name type="scientific">Pleurodeles waltl</name>
    <name type="common">Iberian ribbed newt</name>
    <dbReference type="NCBI Taxonomy" id="8319"/>
    <lineage>
        <taxon>Eukaryota</taxon>
        <taxon>Metazoa</taxon>
        <taxon>Chordata</taxon>
        <taxon>Craniata</taxon>
        <taxon>Vertebrata</taxon>
        <taxon>Euteleostomi</taxon>
        <taxon>Amphibia</taxon>
        <taxon>Batrachia</taxon>
        <taxon>Caudata</taxon>
        <taxon>Salamandroidea</taxon>
        <taxon>Salamandridae</taxon>
        <taxon>Pleurodelinae</taxon>
        <taxon>Pleurodeles</taxon>
    </lineage>
</organism>
<feature type="transmembrane region" description="Helical" evidence="5">
    <location>
        <begin position="413"/>
        <end position="432"/>
    </location>
</feature>
<dbReference type="Proteomes" id="UP001066276">
    <property type="component" value="Chromosome 4_2"/>
</dbReference>
<dbReference type="Pfam" id="PF25992">
    <property type="entry name" value="Ig_TM7SF3_N"/>
    <property type="match status" value="1"/>
</dbReference>
<feature type="chain" id="PRO_5043384038" description="TM7S3/TM198-like domain-containing protein" evidence="6">
    <location>
        <begin position="32"/>
        <end position="578"/>
    </location>
</feature>
<evidence type="ECO:0000256" key="1">
    <source>
        <dbReference type="ARBA" id="ARBA00004141"/>
    </source>
</evidence>
<comment type="caution">
    <text evidence="8">The sequence shown here is derived from an EMBL/GenBank/DDBJ whole genome shotgun (WGS) entry which is preliminary data.</text>
</comment>
<dbReference type="PANTHER" id="PTHR15937">
    <property type="entry name" value="TRANSMEMBRANE 7 SUPERFAMILY MEMBER 3"/>
    <property type="match status" value="1"/>
</dbReference>
<dbReference type="InterPro" id="IPR042502">
    <property type="entry name" value="TM7SF3"/>
</dbReference>
<reference evidence="8" key="1">
    <citation type="journal article" date="2022" name="bioRxiv">
        <title>Sequencing and chromosome-scale assembly of the giantPleurodeles waltlgenome.</title>
        <authorList>
            <person name="Brown T."/>
            <person name="Elewa A."/>
            <person name="Iarovenko S."/>
            <person name="Subramanian E."/>
            <person name="Araus A.J."/>
            <person name="Petzold A."/>
            <person name="Susuki M."/>
            <person name="Suzuki K.-i.T."/>
            <person name="Hayashi T."/>
            <person name="Toyoda A."/>
            <person name="Oliveira C."/>
            <person name="Osipova E."/>
            <person name="Leigh N.D."/>
            <person name="Simon A."/>
            <person name="Yun M.H."/>
        </authorList>
    </citation>
    <scope>NUCLEOTIDE SEQUENCE</scope>
    <source>
        <strain evidence="8">20211129_DDA</strain>
        <tissue evidence="8">Liver</tissue>
    </source>
</reference>
<feature type="domain" description="TM7S3/TM198-like" evidence="7">
    <location>
        <begin position="306"/>
        <end position="510"/>
    </location>
</feature>